<feature type="domain" description="Helicase C-terminal" evidence="7">
    <location>
        <begin position="765"/>
        <end position="916"/>
    </location>
</feature>
<dbReference type="PROSITE" id="PS51192">
    <property type="entry name" value="HELICASE_ATP_BIND_1"/>
    <property type="match status" value="1"/>
</dbReference>
<evidence type="ECO:0000313" key="9">
    <source>
        <dbReference type="WBParaSite" id="Pan_g10960.t1"/>
    </source>
</evidence>
<dbReference type="InterPro" id="IPR027417">
    <property type="entry name" value="P-loop_NTPase"/>
</dbReference>
<dbReference type="GO" id="GO:0005524">
    <property type="term" value="F:ATP binding"/>
    <property type="evidence" value="ECO:0007669"/>
    <property type="project" value="UniProtKB-UniRule"/>
</dbReference>
<dbReference type="InterPro" id="IPR014001">
    <property type="entry name" value="Helicase_ATP-bd"/>
</dbReference>
<evidence type="ECO:0000256" key="1">
    <source>
        <dbReference type="ARBA" id="ARBA00022741"/>
    </source>
</evidence>
<proteinExistence type="inferred from homology"/>
<dbReference type="SUPFAM" id="SSF52540">
    <property type="entry name" value="P-loop containing nucleoside triphosphate hydrolases"/>
    <property type="match status" value="1"/>
</dbReference>
<dbReference type="Proteomes" id="UP000492821">
    <property type="component" value="Unassembled WGS sequence"/>
</dbReference>
<accession>A0A7E4UNR6</accession>
<keyword evidence="8" id="KW-1185">Reference proteome</keyword>
<dbReference type="SUPFAM" id="SSF55486">
    <property type="entry name" value="Metalloproteases ('zincins'), catalytic domain"/>
    <property type="match status" value="1"/>
</dbReference>
<dbReference type="InterPro" id="IPR042089">
    <property type="entry name" value="Peptidase_M13_dom_2"/>
</dbReference>
<evidence type="ECO:0000256" key="4">
    <source>
        <dbReference type="ARBA" id="ARBA00022884"/>
    </source>
</evidence>
<organism evidence="8 9">
    <name type="scientific">Panagrellus redivivus</name>
    <name type="common">Microworm</name>
    <dbReference type="NCBI Taxonomy" id="6233"/>
    <lineage>
        <taxon>Eukaryota</taxon>
        <taxon>Metazoa</taxon>
        <taxon>Ecdysozoa</taxon>
        <taxon>Nematoda</taxon>
        <taxon>Chromadorea</taxon>
        <taxon>Rhabditida</taxon>
        <taxon>Tylenchina</taxon>
        <taxon>Panagrolaimomorpha</taxon>
        <taxon>Panagrolaimoidea</taxon>
        <taxon>Panagrolaimidae</taxon>
        <taxon>Panagrellus</taxon>
    </lineage>
</organism>
<keyword evidence="2 5" id="KW-0378">Hydrolase</keyword>
<dbReference type="WBParaSite" id="Pan_g10960.t1">
    <property type="protein sequence ID" value="Pan_g10960.t1"/>
    <property type="gene ID" value="Pan_g10960"/>
</dbReference>
<evidence type="ECO:0000256" key="3">
    <source>
        <dbReference type="ARBA" id="ARBA00022840"/>
    </source>
</evidence>
<evidence type="ECO:0000256" key="2">
    <source>
        <dbReference type="ARBA" id="ARBA00022801"/>
    </source>
</evidence>
<dbReference type="GO" id="GO:0003723">
    <property type="term" value="F:RNA binding"/>
    <property type="evidence" value="ECO:0007669"/>
    <property type="project" value="UniProtKB-UniRule"/>
</dbReference>
<protein>
    <recommendedName>
        <fullName evidence="5">ATP-dependent RNA helicase</fullName>
        <ecNumber evidence="5">3.6.4.13</ecNumber>
    </recommendedName>
</protein>
<reference evidence="8" key="1">
    <citation type="journal article" date="2013" name="Genetics">
        <title>The draft genome and transcriptome of Panagrellus redivivus are shaped by the harsh demands of a free-living lifestyle.</title>
        <authorList>
            <person name="Srinivasan J."/>
            <person name="Dillman A.R."/>
            <person name="Macchietto M.G."/>
            <person name="Heikkinen L."/>
            <person name="Lakso M."/>
            <person name="Fracchia K.M."/>
            <person name="Antoshechkin I."/>
            <person name="Mortazavi A."/>
            <person name="Wong G."/>
            <person name="Sternberg P.W."/>
        </authorList>
    </citation>
    <scope>NUCLEOTIDE SEQUENCE [LARGE SCALE GENOMIC DNA]</scope>
    <source>
        <strain evidence="8">MT8872</strain>
    </source>
</reference>
<keyword evidence="4 5" id="KW-0694">RNA-binding</keyword>
<keyword evidence="3 5" id="KW-0067">ATP-binding</keyword>
<dbReference type="GO" id="GO:0003724">
    <property type="term" value="F:RNA helicase activity"/>
    <property type="evidence" value="ECO:0007669"/>
    <property type="project" value="UniProtKB-EC"/>
</dbReference>
<dbReference type="SMART" id="SM00487">
    <property type="entry name" value="DEXDc"/>
    <property type="match status" value="1"/>
</dbReference>
<dbReference type="PANTHER" id="PTHR24031">
    <property type="entry name" value="RNA HELICASE"/>
    <property type="match status" value="1"/>
</dbReference>
<comment type="domain">
    <text evidence="5">The Q motif is unique to and characteristic of the DEAD box family of RNA helicases and controls ATP binding and hydrolysis.</text>
</comment>
<dbReference type="EC" id="3.6.4.13" evidence="5"/>
<evidence type="ECO:0000256" key="5">
    <source>
        <dbReference type="RuleBase" id="RU365068"/>
    </source>
</evidence>
<dbReference type="Pfam" id="PF05649">
    <property type="entry name" value="Peptidase_M13_N"/>
    <property type="match status" value="1"/>
</dbReference>
<evidence type="ECO:0000313" key="8">
    <source>
        <dbReference type="Proteomes" id="UP000492821"/>
    </source>
</evidence>
<dbReference type="SMART" id="SM00490">
    <property type="entry name" value="HELICc"/>
    <property type="match status" value="1"/>
</dbReference>
<comment type="catalytic activity">
    <reaction evidence="5">
        <text>ATP + H2O = ADP + phosphate + H(+)</text>
        <dbReference type="Rhea" id="RHEA:13065"/>
        <dbReference type="ChEBI" id="CHEBI:15377"/>
        <dbReference type="ChEBI" id="CHEBI:15378"/>
        <dbReference type="ChEBI" id="CHEBI:30616"/>
        <dbReference type="ChEBI" id="CHEBI:43474"/>
        <dbReference type="ChEBI" id="CHEBI:456216"/>
        <dbReference type="EC" id="3.6.4.13"/>
    </reaction>
</comment>
<dbReference type="InterPro" id="IPR001650">
    <property type="entry name" value="Helicase_C-like"/>
</dbReference>
<keyword evidence="1 5" id="KW-0547">Nucleotide-binding</keyword>
<dbReference type="GO" id="GO:0006508">
    <property type="term" value="P:proteolysis"/>
    <property type="evidence" value="ECO:0007669"/>
    <property type="project" value="InterPro"/>
</dbReference>
<dbReference type="Gene3D" id="1.10.1380.10">
    <property type="entry name" value="Neutral endopeptidase , domain2"/>
    <property type="match status" value="1"/>
</dbReference>
<evidence type="ECO:0000259" key="7">
    <source>
        <dbReference type="PROSITE" id="PS51194"/>
    </source>
</evidence>
<dbReference type="Pfam" id="PF00270">
    <property type="entry name" value="DEAD"/>
    <property type="match status" value="1"/>
</dbReference>
<evidence type="ECO:0000259" key="6">
    <source>
        <dbReference type="PROSITE" id="PS51192"/>
    </source>
</evidence>
<name>A0A7E4UNR6_PANRE</name>
<feature type="domain" description="Helicase ATP-binding" evidence="6">
    <location>
        <begin position="527"/>
        <end position="723"/>
    </location>
</feature>
<dbReference type="InterPro" id="IPR011545">
    <property type="entry name" value="DEAD/DEAH_box_helicase_dom"/>
</dbReference>
<dbReference type="CDD" id="cd18787">
    <property type="entry name" value="SF2_C_DEAD"/>
    <property type="match status" value="1"/>
</dbReference>
<dbReference type="Pfam" id="PF00271">
    <property type="entry name" value="Helicase_C"/>
    <property type="match status" value="1"/>
</dbReference>
<sequence length="941" mass="106684">MDGPAITATMKSDILALLDDIGGWPLLNPQWKEFGSYEEYIADIHKKYDVPFLFRVGITPQASDSSKRQVDLEPQLITLDVTSMLEMAIKLGAAENPTLTAEIDKVSKHILLVHNQLLLNANESKTKNGPLDRLKGELPEFDLEKYITRLFDGVVPIKPDLHLKVRTIEYFKQIRTLFTNKRVFANYAAGNIVVNFFKQHLFNNEVSTVRTFKCLLDVTEKVLIMPTTQMYVTKYYPDRAAINAKLTEMLVVIKEVLTDMINKADWLDDDTRKSALKKLTHMDYSFVHPKNLFDDALLIEKDLIVVKRTILPISNCTKSANGIPLLLRKCKQQNRVQCIAHVNGQKSHRTALGETCSTKKCSDPDCKPLFFTYKLRTIMQVEDLFLPKFDLKTYLIEERIATGDVDKFNDDEDEEQFIWGNGQPEFVCDPLDVDVSKAIQGMRVDEEHSFKVIGEEKFIALKKIQLRPSWISAANVFDNELAADKLLPIKELTGLHPKLLKRVKKNISSYFPVQKAVLSHLLPLSTTVPILPARDIAVSAPTGSGKTLCYVLPILNSLQHSNPSSVFAVVVAPLVLLASQIAEEFKKYDPFGTKIVLLSNTQSYSAERHQLFPDNAETAQASIIVATPDRLVEHLTDVRGRIDLSQLRYLVIDEADRMKNVARMEWLSVLEDLADIRKSNAWSIARLHNSKQNRWIQKILVSATLHLDVERLFVWNLRCPRLFCSDNNDEKAKTKKVESVAKIAENVALPTTLLHKVVLCDASRKPLDVYCHIRENSDWQRVMIFVNNIVSGNRLTTLLQYMFKGNRQVAELSTGIYGSRRLKLLKRFASGAINVLVCSDSTGRGVDVADLDCVMNYDLPRDNRSFIHRAGRTARAGKDGVVLSFATKEEKVVFKKMLTQGHYWNNVVELPKTDLSSAKERALYKKGLEQLKKNCAPEDKE</sequence>
<dbReference type="AlphaFoldDB" id="A0A7E4UNR6"/>
<dbReference type="PROSITE" id="PS51194">
    <property type="entry name" value="HELICASE_CTER"/>
    <property type="match status" value="1"/>
</dbReference>
<reference evidence="9" key="2">
    <citation type="submission" date="2020-10" db="UniProtKB">
        <authorList>
            <consortium name="WormBaseParasite"/>
        </authorList>
    </citation>
    <scope>IDENTIFICATION</scope>
</reference>
<dbReference type="InterPro" id="IPR008753">
    <property type="entry name" value="Peptidase_M13_N"/>
</dbReference>
<comment type="function">
    <text evidence="5">RNA helicase.</text>
</comment>
<dbReference type="GO" id="GO:0016787">
    <property type="term" value="F:hydrolase activity"/>
    <property type="evidence" value="ECO:0007669"/>
    <property type="project" value="UniProtKB-KW"/>
</dbReference>
<keyword evidence="5" id="KW-0347">Helicase</keyword>
<comment type="similarity">
    <text evidence="5">Belongs to the DEAD box helicase family.</text>
</comment>
<dbReference type="Gene3D" id="3.40.50.300">
    <property type="entry name" value="P-loop containing nucleotide triphosphate hydrolases"/>
    <property type="match status" value="2"/>
</dbReference>